<dbReference type="Proteomes" id="UP000250140">
    <property type="component" value="Unassembled WGS sequence"/>
</dbReference>
<feature type="compositionally biased region" description="Basic and acidic residues" evidence="1">
    <location>
        <begin position="62"/>
        <end position="71"/>
    </location>
</feature>
<feature type="compositionally biased region" description="Basic and acidic residues" evidence="1">
    <location>
        <begin position="1"/>
        <end position="46"/>
    </location>
</feature>
<dbReference type="AlphaFoldDB" id="A0A8E2F340"/>
<accession>A0A8E2F340</accession>
<proteinExistence type="predicted"/>
<organism evidence="2 3">
    <name type="scientific">Glonium stellatum</name>
    <dbReference type="NCBI Taxonomy" id="574774"/>
    <lineage>
        <taxon>Eukaryota</taxon>
        <taxon>Fungi</taxon>
        <taxon>Dikarya</taxon>
        <taxon>Ascomycota</taxon>
        <taxon>Pezizomycotina</taxon>
        <taxon>Dothideomycetes</taxon>
        <taxon>Pleosporomycetidae</taxon>
        <taxon>Gloniales</taxon>
        <taxon>Gloniaceae</taxon>
        <taxon>Glonium</taxon>
    </lineage>
</organism>
<feature type="compositionally biased region" description="Polar residues" evidence="1">
    <location>
        <begin position="47"/>
        <end position="61"/>
    </location>
</feature>
<reference evidence="2 3" key="1">
    <citation type="journal article" date="2016" name="Nat. Commun.">
        <title>Ectomycorrhizal ecology is imprinted in the genome of the dominant symbiotic fungus Cenococcum geophilum.</title>
        <authorList>
            <consortium name="DOE Joint Genome Institute"/>
            <person name="Peter M."/>
            <person name="Kohler A."/>
            <person name="Ohm R.A."/>
            <person name="Kuo A."/>
            <person name="Krutzmann J."/>
            <person name="Morin E."/>
            <person name="Arend M."/>
            <person name="Barry K.W."/>
            <person name="Binder M."/>
            <person name="Choi C."/>
            <person name="Clum A."/>
            <person name="Copeland A."/>
            <person name="Grisel N."/>
            <person name="Haridas S."/>
            <person name="Kipfer T."/>
            <person name="LaButti K."/>
            <person name="Lindquist E."/>
            <person name="Lipzen A."/>
            <person name="Maire R."/>
            <person name="Meier B."/>
            <person name="Mihaltcheva S."/>
            <person name="Molinier V."/>
            <person name="Murat C."/>
            <person name="Poggeler S."/>
            <person name="Quandt C.A."/>
            <person name="Sperisen C."/>
            <person name="Tritt A."/>
            <person name="Tisserant E."/>
            <person name="Crous P.W."/>
            <person name="Henrissat B."/>
            <person name="Nehls U."/>
            <person name="Egli S."/>
            <person name="Spatafora J.W."/>
            <person name="Grigoriev I.V."/>
            <person name="Martin F.M."/>
        </authorList>
    </citation>
    <scope>NUCLEOTIDE SEQUENCE [LARGE SCALE GENOMIC DNA]</scope>
    <source>
        <strain evidence="2 3">CBS 207.34</strain>
    </source>
</reference>
<keyword evidence="3" id="KW-1185">Reference proteome</keyword>
<feature type="region of interest" description="Disordered" evidence="1">
    <location>
        <begin position="1"/>
        <end position="71"/>
    </location>
</feature>
<sequence>MRDTPVSKQKEQQQEEIRRGREEQRRANQVRREQMRKEAEQVHDQKSSQTLRDPESSSSGSDQHRSEVQQV</sequence>
<evidence type="ECO:0000313" key="3">
    <source>
        <dbReference type="Proteomes" id="UP000250140"/>
    </source>
</evidence>
<protein>
    <submittedName>
        <fullName evidence="2">Uncharacterized protein</fullName>
    </submittedName>
</protein>
<dbReference type="EMBL" id="KV749378">
    <property type="protein sequence ID" value="OCL09697.1"/>
    <property type="molecule type" value="Genomic_DNA"/>
</dbReference>
<gene>
    <name evidence="2" type="ORF">AOQ84DRAFT_387994</name>
</gene>
<name>A0A8E2F340_9PEZI</name>
<evidence type="ECO:0000256" key="1">
    <source>
        <dbReference type="SAM" id="MobiDB-lite"/>
    </source>
</evidence>
<evidence type="ECO:0000313" key="2">
    <source>
        <dbReference type="EMBL" id="OCL09697.1"/>
    </source>
</evidence>